<comment type="caution">
    <text evidence="2">The sequence shown here is derived from an EMBL/GenBank/DDBJ whole genome shotgun (WGS) entry which is preliminary data.</text>
</comment>
<evidence type="ECO:0000256" key="1">
    <source>
        <dbReference type="SAM" id="MobiDB-lite"/>
    </source>
</evidence>
<feature type="compositionally biased region" description="Basic and acidic residues" evidence="1">
    <location>
        <begin position="233"/>
        <end position="245"/>
    </location>
</feature>
<sequence>MSDYISQFEILYAKYKAVRVAVIYTACTRTVCGIEWLHNYTRQLDENDLELVHHSESSQEFCLGDGVNVLLKGSVVIPATIAETAYKIRGRVVDCDIPLLLSKESLKKQLLYYLSTDSATMFEKLVQLDFTSSGHYCISIQKGDRLSQNNSADEILVNSVSEQDWDRSKLIKVYKQFGHANSEKLCSLLRIAGVSDAKVFDLVTDVTRDCNDNMKDMGTAKVVIESDDDSPEEKDTNDKPVTEHTDDNHIMQSFDLDSVEILESVENLEPVAPEQVTIENCLIVGEMSIHQVKLEELQRWKEFSVYKKVPDQGQNASRFERLKDHHLGKESSLKLIVYSDASLGNLPDDGSQGGYFIFLAGDNGLLSPITWQSKRTRRAVSSTLAAETLAISDVVDTAIFIAILFGELFYGILDPKLCQVFTSCITNNYSVYETVHSTNHVKENRLRIEVTNMKELINLTK</sequence>
<dbReference type="OrthoDB" id="409273at2759"/>
<reference evidence="2" key="1">
    <citation type="submission" date="2021-10" db="EMBL/GenBank/DDBJ databases">
        <title>Tropical sea cucumber genome reveals ecological adaptation and Cuvierian tubules defense mechanism.</title>
        <authorList>
            <person name="Chen T."/>
        </authorList>
    </citation>
    <scope>NUCLEOTIDE SEQUENCE</scope>
    <source>
        <strain evidence="2">Nanhai2018</strain>
        <tissue evidence="2">Muscle</tissue>
    </source>
</reference>
<name>A0A9Q1CTX3_HOLLE</name>
<evidence type="ECO:0000313" key="3">
    <source>
        <dbReference type="Proteomes" id="UP001152320"/>
    </source>
</evidence>
<keyword evidence="3" id="KW-1185">Reference proteome</keyword>
<proteinExistence type="predicted"/>
<feature type="region of interest" description="Disordered" evidence="1">
    <location>
        <begin position="225"/>
        <end position="245"/>
    </location>
</feature>
<evidence type="ECO:0000313" key="2">
    <source>
        <dbReference type="EMBL" id="KAJ8050479.1"/>
    </source>
</evidence>
<dbReference type="Proteomes" id="UP001152320">
    <property type="component" value="Chromosome 1"/>
</dbReference>
<organism evidence="2 3">
    <name type="scientific">Holothuria leucospilota</name>
    <name type="common">Black long sea cucumber</name>
    <name type="synonym">Mertensiothuria leucospilota</name>
    <dbReference type="NCBI Taxonomy" id="206669"/>
    <lineage>
        <taxon>Eukaryota</taxon>
        <taxon>Metazoa</taxon>
        <taxon>Echinodermata</taxon>
        <taxon>Eleutherozoa</taxon>
        <taxon>Echinozoa</taxon>
        <taxon>Holothuroidea</taxon>
        <taxon>Aspidochirotacea</taxon>
        <taxon>Aspidochirotida</taxon>
        <taxon>Holothuriidae</taxon>
        <taxon>Holothuria</taxon>
    </lineage>
</organism>
<protein>
    <submittedName>
        <fullName evidence="2">Uncharacterized protein</fullName>
    </submittedName>
</protein>
<dbReference type="AlphaFoldDB" id="A0A9Q1CTX3"/>
<dbReference type="EMBL" id="JAIZAY010000001">
    <property type="protein sequence ID" value="KAJ8050479.1"/>
    <property type="molecule type" value="Genomic_DNA"/>
</dbReference>
<gene>
    <name evidence="2" type="ORF">HOLleu_03699</name>
</gene>
<accession>A0A9Q1CTX3</accession>